<proteinExistence type="inferred from homology"/>
<dbReference type="Proteomes" id="UP001595715">
    <property type="component" value="Unassembled WGS sequence"/>
</dbReference>
<keyword evidence="2 6" id="KW-0813">Transport</keyword>
<keyword evidence="4 6" id="KW-1133">Transmembrane helix</keyword>
<gene>
    <name evidence="8" type="ORF">ACFOZ8_04955</name>
</gene>
<feature type="transmembrane region" description="Helical" evidence="6">
    <location>
        <begin position="218"/>
        <end position="241"/>
    </location>
</feature>
<dbReference type="InterPro" id="IPR000515">
    <property type="entry name" value="MetI-like"/>
</dbReference>
<dbReference type="Pfam" id="PF00528">
    <property type="entry name" value="BPD_transp_1"/>
    <property type="match status" value="1"/>
</dbReference>
<dbReference type="CDD" id="cd06261">
    <property type="entry name" value="TM_PBP2"/>
    <property type="match status" value="1"/>
</dbReference>
<dbReference type="RefSeq" id="WP_377717694.1">
    <property type="nucleotide sequence ID" value="NZ_JBHSAM010000014.1"/>
</dbReference>
<feature type="transmembrane region" description="Helical" evidence="6">
    <location>
        <begin position="85"/>
        <end position="106"/>
    </location>
</feature>
<evidence type="ECO:0000256" key="3">
    <source>
        <dbReference type="ARBA" id="ARBA00022692"/>
    </source>
</evidence>
<name>A0ABV8JVQ3_9BACL</name>
<evidence type="ECO:0000256" key="4">
    <source>
        <dbReference type="ARBA" id="ARBA00022989"/>
    </source>
</evidence>
<feature type="domain" description="ABC transmembrane type-1" evidence="7">
    <location>
        <begin position="81"/>
        <end position="302"/>
    </location>
</feature>
<evidence type="ECO:0000256" key="1">
    <source>
        <dbReference type="ARBA" id="ARBA00004141"/>
    </source>
</evidence>
<comment type="caution">
    <text evidence="8">The sequence shown here is derived from an EMBL/GenBank/DDBJ whole genome shotgun (WGS) entry which is preliminary data.</text>
</comment>
<dbReference type="SUPFAM" id="SSF161098">
    <property type="entry name" value="MetI-like"/>
    <property type="match status" value="1"/>
</dbReference>
<evidence type="ECO:0000313" key="9">
    <source>
        <dbReference type="Proteomes" id="UP001595715"/>
    </source>
</evidence>
<keyword evidence="3 6" id="KW-0812">Transmembrane</keyword>
<dbReference type="InterPro" id="IPR035906">
    <property type="entry name" value="MetI-like_sf"/>
</dbReference>
<comment type="similarity">
    <text evidence="6">Belongs to the binding-protein-dependent transport system permease family.</text>
</comment>
<reference evidence="9" key="1">
    <citation type="journal article" date="2019" name="Int. J. Syst. Evol. Microbiol.">
        <title>The Global Catalogue of Microorganisms (GCM) 10K type strain sequencing project: providing services to taxonomists for standard genome sequencing and annotation.</title>
        <authorList>
            <consortium name="The Broad Institute Genomics Platform"/>
            <consortium name="The Broad Institute Genome Sequencing Center for Infectious Disease"/>
            <person name="Wu L."/>
            <person name="Ma J."/>
        </authorList>
    </citation>
    <scope>NUCLEOTIDE SEQUENCE [LARGE SCALE GENOMIC DNA]</scope>
    <source>
        <strain evidence="9">IBRC-M 10987</strain>
    </source>
</reference>
<feature type="transmembrane region" description="Helical" evidence="6">
    <location>
        <begin position="21"/>
        <end position="39"/>
    </location>
</feature>
<dbReference type="EMBL" id="JBHSAM010000014">
    <property type="protein sequence ID" value="MFC4099002.1"/>
    <property type="molecule type" value="Genomic_DNA"/>
</dbReference>
<feature type="transmembrane region" description="Helical" evidence="6">
    <location>
        <begin position="147"/>
        <end position="166"/>
    </location>
</feature>
<accession>A0ABV8JVQ3</accession>
<evidence type="ECO:0000259" key="7">
    <source>
        <dbReference type="PROSITE" id="PS50928"/>
    </source>
</evidence>
<dbReference type="PANTHER" id="PTHR43496:SF1">
    <property type="entry name" value="POLYGALACTURONAN_RHAMNOGALACTURONAN TRANSPORT SYSTEM PERMEASE PROTEIN YTEP"/>
    <property type="match status" value="1"/>
</dbReference>
<feature type="transmembrane region" description="Helical" evidence="6">
    <location>
        <begin position="277"/>
        <end position="301"/>
    </location>
</feature>
<sequence length="311" mass="35281">MRQHEPSNSPDFLRKLVRQRQLVVMALPFIVLTAIFNYGPLWGWVMAFQDYKIAKGIAGSPFIGFGKFAELFRDEQFYLVLRNTLVMSALNLVTSFVGAITLALLLNEVRSAKFKKTIQTITYIPHFVSWVVIANIVMMFLSPDGGMLNELLMGLGLIAEPIYFMAKGEYFWFIHTAANLWKELGWNTIIYLAVLVGLNPEHYEAAEVDGASRIQKMWYISIPGLMPTAILLLTMSVGWLISSGFESQFVLGNPVVYDYSDVLDLYALRYSTQLSDYSYGMAINMFKSVVSILLILSVTALSKKWNQNRLF</sequence>
<organism evidence="8 9">
    <name type="scientific">Paenibacillus xanthanilyticus</name>
    <dbReference type="NCBI Taxonomy" id="1783531"/>
    <lineage>
        <taxon>Bacteria</taxon>
        <taxon>Bacillati</taxon>
        <taxon>Bacillota</taxon>
        <taxon>Bacilli</taxon>
        <taxon>Bacillales</taxon>
        <taxon>Paenibacillaceae</taxon>
        <taxon>Paenibacillus</taxon>
    </lineage>
</organism>
<feature type="transmembrane region" description="Helical" evidence="6">
    <location>
        <begin position="118"/>
        <end position="141"/>
    </location>
</feature>
<keyword evidence="5 6" id="KW-0472">Membrane</keyword>
<dbReference type="Gene3D" id="1.10.3720.10">
    <property type="entry name" value="MetI-like"/>
    <property type="match status" value="1"/>
</dbReference>
<evidence type="ECO:0000313" key="8">
    <source>
        <dbReference type="EMBL" id="MFC4099002.1"/>
    </source>
</evidence>
<dbReference type="PROSITE" id="PS50928">
    <property type="entry name" value="ABC_TM1"/>
    <property type="match status" value="1"/>
</dbReference>
<dbReference type="PANTHER" id="PTHR43496">
    <property type="entry name" value="PROTEIN LPLB"/>
    <property type="match status" value="1"/>
</dbReference>
<evidence type="ECO:0000256" key="2">
    <source>
        <dbReference type="ARBA" id="ARBA00022448"/>
    </source>
</evidence>
<evidence type="ECO:0000256" key="6">
    <source>
        <dbReference type="RuleBase" id="RU363032"/>
    </source>
</evidence>
<evidence type="ECO:0000256" key="5">
    <source>
        <dbReference type="ARBA" id="ARBA00023136"/>
    </source>
</evidence>
<comment type="subcellular location">
    <subcellularLocation>
        <location evidence="6">Cell membrane</location>
        <topology evidence="6">Multi-pass membrane protein</topology>
    </subcellularLocation>
    <subcellularLocation>
        <location evidence="1">Membrane</location>
        <topology evidence="1">Multi-pass membrane protein</topology>
    </subcellularLocation>
</comment>
<keyword evidence="9" id="KW-1185">Reference proteome</keyword>
<protein>
    <submittedName>
        <fullName evidence="8">ABC transporter permease</fullName>
    </submittedName>
</protein>